<dbReference type="SUPFAM" id="SSF52540">
    <property type="entry name" value="P-loop containing nucleoside triphosphate hydrolases"/>
    <property type="match status" value="1"/>
</dbReference>
<keyword evidence="4" id="KW-0378">Hydrolase</keyword>
<dbReference type="Gene3D" id="1.25.40.10">
    <property type="entry name" value="Tetratricopeptide repeat domain"/>
    <property type="match status" value="2"/>
</dbReference>
<comment type="caution">
    <text evidence="4">The sequence shown here is derived from an EMBL/GenBank/DDBJ whole genome shotgun (WGS) entry which is preliminary data.</text>
</comment>
<organism evidence="4 5">
    <name type="scientific">Cladorrhinum samala</name>
    <dbReference type="NCBI Taxonomy" id="585594"/>
    <lineage>
        <taxon>Eukaryota</taxon>
        <taxon>Fungi</taxon>
        <taxon>Dikarya</taxon>
        <taxon>Ascomycota</taxon>
        <taxon>Pezizomycotina</taxon>
        <taxon>Sordariomycetes</taxon>
        <taxon>Sordariomycetidae</taxon>
        <taxon>Sordariales</taxon>
        <taxon>Podosporaceae</taxon>
        <taxon>Cladorrhinum</taxon>
    </lineage>
</organism>
<feature type="non-terminal residue" evidence="4">
    <location>
        <position position="737"/>
    </location>
</feature>
<reference evidence="4" key="1">
    <citation type="journal article" date="2023" name="Mol. Phylogenet. Evol.">
        <title>Genome-scale phylogeny and comparative genomics of the fungal order Sordariales.</title>
        <authorList>
            <person name="Hensen N."/>
            <person name="Bonometti L."/>
            <person name="Westerberg I."/>
            <person name="Brannstrom I.O."/>
            <person name="Guillou S."/>
            <person name="Cros-Aarteil S."/>
            <person name="Calhoun S."/>
            <person name="Haridas S."/>
            <person name="Kuo A."/>
            <person name="Mondo S."/>
            <person name="Pangilinan J."/>
            <person name="Riley R."/>
            <person name="LaButti K."/>
            <person name="Andreopoulos B."/>
            <person name="Lipzen A."/>
            <person name="Chen C."/>
            <person name="Yan M."/>
            <person name="Daum C."/>
            <person name="Ng V."/>
            <person name="Clum A."/>
            <person name="Steindorff A."/>
            <person name="Ohm R.A."/>
            <person name="Martin F."/>
            <person name="Silar P."/>
            <person name="Natvig D.O."/>
            <person name="Lalanne C."/>
            <person name="Gautier V."/>
            <person name="Ament-Velasquez S.L."/>
            <person name="Kruys A."/>
            <person name="Hutchinson M.I."/>
            <person name="Powell A.J."/>
            <person name="Barry K."/>
            <person name="Miller A.N."/>
            <person name="Grigoriev I.V."/>
            <person name="Debuchy R."/>
            <person name="Gladieux P."/>
            <person name="Hiltunen Thoren M."/>
            <person name="Johannesson H."/>
        </authorList>
    </citation>
    <scope>NUCLEOTIDE SEQUENCE</scope>
    <source>
        <strain evidence="4">PSN324</strain>
    </source>
</reference>
<evidence type="ECO:0000256" key="1">
    <source>
        <dbReference type="PROSITE-ProRule" id="PRU00339"/>
    </source>
</evidence>
<keyword evidence="1" id="KW-0802">TPR repeat</keyword>
<dbReference type="InterPro" id="IPR027417">
    <property type="entry name" value="P-loop_NTPase"/>
</dbReference>
<dbReference type="PANTHER" id="PTHR46082">
    <property type="entry name" value="ATP/GTP-BINDING PROTEIN-RELATED"/>
    <property type="match status" value="1"/>
</dbReference>
<dbReference type="PROSITE" id="PS50005">
    <property type="entry name" value="TPR"/>
    <property type="match status" value="1"/>
</dbReference>
<dbReference type="SMART" id="SM00028">
    <property type="entry name" value="TPR"/>
    <property type="match status" value="4"/>
</dbReference>
<evidence type="ECO:0000313" key="4">
    <source>
        <dbReference type="EMBL" id="KAK4463074.1"/>
    </source>
</evidence>
<dbReference type="SUPFAM" id="SSF48452">
    <property type="entry name" value="TPR-like"/>
    <property type="match status" value="1"/>
</dbReference>
<proteinExistence type="predicted"/>
<dbReference type="InterPro" id="IPR011990">
    <property type="entry name" value="TPR-like_helical_dom_sf"/>
</dbReference>
<evidence type="ECO:0000313" key="5">
    <source>
        <dbReference type="Proteomes" id="UP001321749"/>
    </source>
</evidence>
<protein>
    <submittedName>
        <fullName evidence="4">P-loop containing nucleoside triphosphate hydrolase protein</fullName>
    </submittedName>
</protein>
<dbReference type="PANTHER" id="PTHR46082:SF6">
    <property type="entry name" value="AAA+ ATPASE DOMAIN-CONTAINING PROTEIN-RELATED"/>
    <property type="match status" value="1"/>
</dbReference>
<dbReference type="Gene3D" id="3.40.50.300">
    <property type="entry name" value="P-loop containing nucleotide triphosphate hydrolases"/>
    <property type="match status" value="1"/>
</dbReference>
<evidence type="ECO:0000256" key="2">
    <source>
        <dbReference type="SAM" id="MobiDB-lite"/>
    </source>
</evidence>
<dbReference type="Pfam" id="PF13374">
    <property type="entry name" value="TPR_10"/>
    <property type="match status" value="1"/>
</dbReference>
<gene>
    <name evidence="4" type="ORF">QBC42DRAFT_223771</name>
</gene>
<dbReference type="GO" id="GO:0016787">
    <property type="term" value="F:hydrolase activity"/>
    <property type="evidence" value="ECO:0007669"/>
    <property type="project" value="UniProtKB-KW"/>
</dbReference>
<evidence type="ECO:0000259" key="3">
    <source>
        <dbReference type="Pfam" id="PF25000"/>
    </source>
</evidence>
<sequence length="737" mass="82713">MWQLAGRLGNLGGNTSTAPKFSSFGSKEVAEPIKTPRKSSSSRRHQHRPTNFVCLKVPILEWIDGFRVPFRVDYVPESPLQFVPRDQELQQMERCLLPNKQMPAKQSRFVLHGTGGMGKTRISVHFAYLHQHDFDSIFFLDGTSLSTIKDSFATILSRVTKQAGGDLTEAIVASGDSEAAHRALKWFCFEGNQKWLLIFDNVDSQALGEEFKEENSYSISDWFPSVSWGSVLITTRLTDLSRLGRETRVQKMDLVQSRKLCANVLLHVPADLLELLDGLPLAIQQAGAYIVKTGTTIASFVAEYQISKQRLLNDLPHVNDDEHGSIRTTWTMSFKRIKELGQPRAGHDYTRYEHATNLLSLWAFLDQQGVSFELLSGCAQGPGVPGWFSAMTASKSDFLAAISVLRSFSLVEFTEGEDSYSMHRILHDWCTSSLPGDEKESMEFLALAVRVVGYFAPTWLDPNGEEVQRRLLAHADAMYDRLKASLPSSPDYPHALRAWNILAIIYAETGRTEEAIDILKELVTTCSKALGPQHPRTLMSVEDLGVSFMDEERYDEAIAAFQDSLERRKNAKALGPDHPRTIQAMRNLARAYQKNNDWLEAADLLHLAANMCERRYGTRHLETIITQDRLLLRAFSEKNGFEKSEQWYKRAVAQFDHVLGKDHETSATKVRLAAIGGLALTAEEEGRLGEAEKYISEAVTGFNDQFGPEDKQCVIALGNWARISASLGNFATTRQII</sequence>
<dbReference type="Proteomes" id="UP001321749">
    <property type="component" value="Unassembled WGS sequence"/>
</dbReference>
<dbReference type="Pfam" id="PF13424">
    <property type="entry name" value="TPR_12"/>
    <property type="match status" value="1"/>
</dbReference>
<dbReference type="InterPro" id="IPR056681">
    <property type="entry name" value="DUF7779"/>
</dbReference>
<feature type="domain" description="DUF7779" evidence="3">
    <location>
        <begin position="353"/>
        <end position="435"/>
    </location>
</feature>
<feature type="compositionally biased region" description="Polar residues" evidence="2">
    <location>
        <begin position="15"/>
        <end position="25"/>
    </location>
</feature>
<reference evidence="4" key="2">
    <citation type="submission" date="2023-06" db="EMBL/GenBank/DDBJ databases">
        <authorList>
            <consortium name="Lawrence Berkeley National Laboratory"/>
            <person name="Mondo S.J."/>
            <person name="Hensen N."/>
            <person name="Bonometti L."/>
            <person name="Westerberg I."/>
            <person name="Brannstrom I.O."/>
            <person name="Guillou S."/>
            <person name="Cros-Aarteil S."/>
            <person name="Calhoun S."/>
            <person name="Haridas S."/>
            <person name="Kuo A."/>
            <person name="Pangilinan J."/>
            <person name="Riley R."/>
            <person name="Labutti K."/>
            <person name="Andreopoulos B."/>
            <person name="Lipzen A."/>
            <person name="Chen C."/>
            <person name="Yanf M."/>
            <person name="Daum C."/>
            <person name="Ng V."/>
            <person name="Clum A."/>
            <person name="Steindorff A."/>
            <person name="Ohm R."/>
            <person name="Martin F."/>
            <person name="Silar P."/>
            <person name="Natvig D."/>
            <person name="Lalanne C."/>
            <person name="Gautier V."/>
            <person name="Ament-Velasquez S.L."/>
            <person name="Kruys A."/>
            <person name="Hutchinson M.I."/>
            <person name="Powell A.J."/>
            <person name="Barry K."/>
            <person name="Miller A.N."/>
            <person name="Grigoriev I.V."/>
            <person name="Debuchy R."/>
            <person name="Gladieux P."/>
            <person name="Thoren M.H."/>
            <person name="Johannesson H."/>
        </authorList>
    </citation>
    <scope>NUCLEOTIDE SEQUENCE</scope>
    <source>
        <strain evidence="4">PSN324</strain>
    </source>
</reference>
<dbReference type="InterPro" id="IPR053137">
    <property type="entry name" value="NLR-like"/>
</dbReference>
<feature type="repeat" description="TPR" evidence="1">
    <location>
        <begin position="538"/>
        <end position="571"/>
    </location>
</feature>
<accession>A0AAV9HTE7</accession>
<dbReference type="EMBL" id="MU864964">
    <property type="protein sequence ID" value="KAK4463074.1"/>
    <property type="molecule type" value="Genomic_DNA"/>
</dbReference>
<feature type="compositionally biased region" description="Basic residues" evidence="2">
    <location>
        <begin position="35"/>
        <end position="45"/>
    </location>
</feature>
<dbReference type="InterPro" id="IPR019734">
    <property type="entry name" value="TPR_rpt"/>
</dbReference>
<dbReference type="Pfam" id="PF25000">
    <property type="entry name" value="DUF7779"/>
    <property type="match status" value="1"/>
</dbReference>
<feature type="region of interest" description="Disordered" evidence="2">
    <location>
        <begin position="15"/>
        <end position="45"/>
    </location>
</feature>
<name>A0AAV9HTE7_9PEZI</name>
<dbReference type="AlphaFoldDB" id="A0AAV9HTE7"/>
<keyword evidence="5" id="KW-1185">Reference proteome</keyword>